<dbReference type="OrthoDB" id="4137815at2759"/>
<accession>A0A136IKT9</accession>
<keyword evidence="3" id="KW-0472">Membrane</keyword>
<dbReference type="InParanoid" id="A0A136IKT9"/>
<protein>
    <recommendedName>
        <fullName evidence="6">Zn(2)-C6 fungal-type domain-containing protein</fullName>
    </recommendedName>
</protein>
<organism evidence="4 5">
    <name type="scientific">Microdochium bolleyi</name>
    <dbReference type="NCBI Taxonomy" id="196109"/>
    <lineage>
        <taxon>Eukaryota</taxon>
        <taxon>Fungi</taxon>
        <taxon>Dikarya</taxon>
        <taxon>Ascomycota</taxon>
        <taxon>Pezizomycotina</taxon>
        <taxon>Sordariomycetes</taxon>
        <taxon>Xylariomycetidae</taxon>
        <taxon>Xylariales</taxon>
        <taxon>Microdochiaceae</taxon>
        <taxon>Microdochium</taxon>
    </lineage>
</organism>
<dbReference type="STRING" id="196109.A0A136IKT9"/>
<name>A0A136IKT9_9PEZI</name>
<evidence type="ECO:0000313" key="5">
    <source>
        <dbReference type="Proteomes" id="UP000070501"/>
    </source>
</evidence>
<keyword evidence="3" id="KW-1133">Transmembrane helix</keyword>
<evidence type="ECO:0000256" key="1">
    <source>
        <dbReference type="ARBA" id="ARBA00023242"/>
    </source>
</evidence>
<feature type="compositionally biased region" description="Basic and acidic residues" evidence="2">
    <location>
        <begin position="58"/>
        <end position="80"/>
    </location>
</feature>
<dbReference type="InterPro" id="IPR001138">
    <property type="entry name" value="Zn2Cys6_DnaBD"/>
</dbReference>
<dbReference type="InterPro" id="IPR021858">
    <property type="entry name" value="Fun_TF"/>
</dbReference>
<evidence type="ECO:0000313" key="4">
    <source>
        <dbReference type="EMBL" id="KXJ85239.1"/>
    </source>
</evidence>
<reference evidence="5" key="1">
    <citation type="submission" date="2016-02" db="EMBL/GenBank/DDBJ databases">
        <title>Draft genome sequence of Microdochium bolleyi, a fungal endophyte of beachgrass.</title>
        <authorList>
            <consortium name="DOE Joint Genome Institute"/>
            <person name="David A.S."/>
            <person name="May G."/>
            <person name="Haridas S."/>
            <person name="Lim J."/>
            <person name="Wang M."/>
            <person name="Labutti K."/>
            <person name="Lipzen A."/>
            <person name="Barry K."/>
            <person name="Grigoriev I.V."/>
        </authorList>
    </citation>
    <scope>NUCLEOTIDE SEQUENCE [LARGE SCALE GENOMIC DNA]</scope>
    <source>
        <strain evidence="5">J235TASD1</strain>
    </source>
</reference>
<keyword evidence="5" id="KW-1185">Reference proteome</keyword>
<dbReference type="AlphaFoldDB" id="A0A136IKT9"/>
<dbReference type="EMBL" id="KQ964289">
    <property type="protein sequence ID" value="KXJ85239.1"/>
    <property type="molecule type" value="Genomic_DNA"/>
</dbReference>
<dbReference type="InterPro" id="IPR036864">
    <property type="entry name" value="Zn2-C6_fun-type_DNA-bd_sf"/>
</dbReference>
<evidence type="ECO:0000256" key="3">
    <source>
        <dbReference type="SAM" id="Phobius"/>
    </source>
</evidence>
<dbReference type="GO" id="GO:0008270">
    <property type="term" value="F:zinc ion binding"/>
    <property type="evidence" value="ECO:0007669"/>
    <property type="project" value="InterPro"/>
</dbReference>
<evidence type="ECO:0000256" key="2">
    <source>
        <dbReference type="SAM" id="MobiDB-lite"/>
    </source>
</evidence>
<feature type="region of interest" description="Disordered" evidence="2">
    <location>
        <begin position="53"/>
        <end position="85"/>
    </location>
</feature>
<gene>
    <name evidence="4" type="ORF">Micbo1qcDRAFT_223630</name>
</gene>
<keyword evidence="3" id="KW-0812">Transmembrane</keyword>
<dbReference type="CDD" id="cd00067">
    <property type="entry name" value="GAL4"/>
    <property type="match status" value="1"/>
</dbReference>
<dbReference type="GO" id="GO:0000981">
    <property type="term" value="F:DNA-binding transcription factor activity, RNA polymerase II-specific"/>
    <property type="evidence" value="ECO:0007669"/>
    <property type="project" value="InterPro"/>
</dbReference>
<evidence type="ECO:0008006" key="6">
    <source>
        <dbReference type="Google" id="ProtNLM"/>
    </source>
</evidence>
<dbReference type="SUPFAM" id="SSF57701">
    <property type="entry name" value="Zn2/Cys6 DNA-binding domain"/>
    <property type="match status" value="1"/>
</dbReference>
<dbReference type="Pfam" id="PF11951">
    <property type="entry name" value="Fungal_trans_2"/>
    <property type="match status" value="1"/>
</dbReference>
<dbReference type="Proteomes" id="UP000070501">
    <property type="component" value="Unassembled WGS sequence"/>
</dbReference>
<proteinExistence type="predicted"/>
<keyword evidence="1" id="KW-0539">Nucleus</keyword>
<sequence>MGNKRDPRLRTACDRCYELKERCQRPTTSARCERCARLDLACATVRPVRLVGRRRRQHSETRSSGPHRDRSLPSTKKSEASAEAQFDARSAADVHTLVASLPGLSLLETQLLESVLGQPGCLCGYMSRSATTDELPSELLRMQAHSPIASVLTKEVLLALASTVQQWDTSLTLGYISRAMSSFRALRIRSHADVAMCHFLGGLLVFTIYSVVGMGVFKVSRYCLGTANSIAPNSTMVLEERGDLNHARDQSITGSTTATATPGESFLVMLEIMDCLLNRTEPISLSGLSHFSTSSSATSSANPGGATIDAHLGLCTPLLPLYHRLCTLSNLLLDASDQGVVSTLHDQLSTIHYAAESWRPPDLGQLVHARQRGSALITTSQVIHLLAQARLYRLGVLLMAHRLRHPFGDYHHDRLATAWSREILVELDTAYTVTGGQRMQFVTMPFIIAAVEVTDDRHDTRSGSGGGGAREMTLRALDEQVDRYAPALKAAVRQFLEKIWQERDATPVGLRWFDSVHKPCPVVDSIQRDLSITVSV</sequence>
<feature type="transmembrane region" description="Helical" evidence="3">
    <location>
        <begin position="194"/>
        <end position="217"/>
    </location>
</feature>